<organism evidence="1 2">
    <name type="scientific">Meloidogyne enterolobii</name>
    <name type="common">Root-knot nematode worm</name>
    <name type="synonym">Meloidogyne mayaguensis</name>
    <dbReference type="NCBI Taxonomy" id="390850"/>
    <lineage>
        <taxon>Eukaryota</taxon>
        <taxon>Metazoa</taxon>
        <taxon>Ecdysozoa</taxon>
        <taxon>Nematoda</taxon>
        <taxon>Chromadorea</taxon>
        <taxon>Rhabditida</taxon>
        <taxon>Tylenchina</taxon>
        <taxon>Tylenchomorpha</taxon>
        <taxon>Tylenchoidea</taxon>
        <taxon>Meloidogynidae</taxon>
        <taxon>Meloidogyninae</taxon>
        <taxon>Meloidogyne</taxon>
    </lineage>
</organism>
<gene>
    <name evidence="1" type="ORF">MENT_LOCUS51899</name>
</gene>
<name>A0A6V7XGT8_MELEN</name>
<protein>
    <submittedName>
        <fullName evidence="1">Uncharacterized protein</fullName>
    </submittedName>
</protein>
<accession>A0A6V7XGT8</accession>
<evidence type="ECO:0000313" key="1">
    <source>
        <dbReference type="EMBL" id="CAD2198574.1"/>
    </source>
</evidence>
<comment type="caution">
    <text evidence="1">The sequence shown here is derived from an EMBL/GenBank/DDBJ whole genome shotgun (WGS) entry which is preliminary data.</text>
</comment>
<reference evidence="1 2" key="1">
    <citation type="submission" date="2020-08" db="EMBL/GenBank/DDBJ databases">
        <authorList>
            <person name="Koutsovoulos G."/>
            <person name="Danchin GJ E."/>
        </authorList>
    </citation>
    <scope>NUCLEOTIDE SEQUENCE [LARGE SCALE GENOMIC DNA]</scope>
</reference>
<dbReference type="AlphaFoldDB" id="A0A6V7XGT8"/>
<evidence type="ECO:0000313" key="2">
    <source>
        <dbReference type="Proteomes" id="UP000580250"/>
    </source>
</evidence>
<dbReference type="EMBL" id="CAJEWN010001577">
    <property type="protein sequence ID" value="CAD2198574.1"/>
    <property type="molecule type" value="Genomic_DNA"/>
</dbReference>
<sequence length="128" mass="14931">MNIFHQVFNHEYSHFCVRMLCSTIERGDQVIRTENSEEFILENNNGVFITTPDNCNLDLTINFFITHVVNYGLNGQHCFANGGVVEKNNYTNWPEMNMNIKKFANRDYAEGTIEIVYFTKHSLKRGKN</sequence>
<dbReference type="Proteomes" id="UP000580250">
    <property type="component" value="Unassembled WGS sequence"/>
</dbReference>
<proteinExistence type="predicted"/>